<accession>A0AAN8ZW75</accession>
<evidence type="ECO:0000256" key="1">
    <source>
        <dbReference type="SAM" id="MobiDB-lite"/>
    </source>
</evidence>
<sequence length="375" mass="43403">MAGTSKDEEDTYSSVIIVHEDGDTHMSAEEEDGGGAIKDEEKALEHFVCEDSDDHFNYEATKLLIDGMQSRYTRMASAHRRPLVYQEIAEELMRYGYNMSSQDIKKKWCKIVSYFWSLRNRPDSQNWEFFEQLSTFLEIEDQALEAADDNFDRDSILALIECVRKRHDIFSQTSLHDRHALYSDISKEMKANGHCFSAVKIKRKWNYLLSKYKQEKEKEWVTEMWDYFEPMNDFIDPGSHGPALKGTGDKGEELQPPLSFGKASGSPTDISSTYNESSTKRATPLDSETSSHSLASTSGISKRFKLMDDYFTFLKERENEDRNYKKRKEKRSRMKLKMLGKIGTQLEAIAETQTEILREQNMILRSLKDILEAGK</sequence>
<reference evidence="3 4" key="1">
    <citation type="submission" date="2023-11" db="EMBL/GenBank/DDBJ databases">
        <title>Halocaridina rubra genome assembly.</title>
        <authorList>
            <person name="Smith C."/>
        </authorList>
    </citation>
    <scope>NUCLEOTIDE SEQUENCE [LARGE SCALE GENOMIC DNA]</scope>
    <source>
        <strain evidence="3">EP-1</strain>
        <tissue evidence="3">Whole</tissue>
    </source>
</reference>
<feature type="domain" description="Myb/SANT-like DNA-binding" evidence="2">
    <location>
        <begin position="55"/>
        <end position="134"/>
    </location>
</feature>
<feature type="region of interest" description="Disordered" evidence="1">
    <location>
        <begin position="238"/>
        <end position="294"/>
    </location>
</feature>
<dbReference type="Proteomes" id="UP001381693">
    <property type="component" value="Unassembled WGS sequence"/>
</dbReference>
<evidence type="ECO:0000313" key="3">
    <source>
        <dbReference type="EMBL" id="KAK7021833.1"/>
    </source>
</evidence>
<dbReference type="Pfam" id="PF13837">
    <property type="entry name" value="Myb_DNA-bind_4"/>
    <property type="match status" value="2"/>
</dbReference>
<dbReference type="AlphaFoldDB" id="A0AAN8ZW75"/>
<gene>
    <name evidence="3" type="ORF">SK128_005795</name>
</gene>
<comment type="caution">
    <text evidence="3">The sequence shown here is derived from an EMBL/GenBank/DDBJ whole genome shotgun (WGS) entry which is preliminary data.</text>
</comment>
<evidence type="ECO:0000313" key="4">
    <source>
        <dbReference type="Proteomes" id="UP001381693"/>
    </source>
</evidence>
<proteinExistence type="predicted"/>
<protein>
    <recommendedName>
        <fullName evidence="2">Myb/SANT-like DNA-binding domain-containing protein</fullName>
    </recommendedName>
</protein>
<dbReference type="InterPro" id="IPR044822">
    <property type="entry name" value="Myb_DNA-bind_4"/>
</dbReference>
<feature type="domain" description="Myb/SANT-like DNA-binding" evidence="2">
    <location>
        <begin position="149"/>
        <end position="233"/>
    </location>
</feature>
<organism evidence="3 4">
    <name type="scientific">Halocaridina rubra</name>
    <name type="common">Hawaiian red shrimp</name>
    <dbReference type="NCBI Taxonomy" id="373956"/>
    <lineage>
        <taxon>Eukaryota</taxon>
        <taxon>Metazoa</taxon>
        <taxon>Ecdysozoa</taxon>
        <taxon>Arthropoda</taxon>
        <taxon>Crustacea</taxon>
        <taxon>Multicrustacea</taxon>
        <taxon>Malacostraca</taxon>
        <taxon>Eumalacostraca</taxon>
        <taxon>Eucarida</taxon>
        <taxon>Decapoda</taxon>
        <taxon>Pleocyemata</taxon>
        <taxon>Caridea</taxon>
        <taxon>Atyoidea</taxon>
        <taxon>Atyidae</taxon>
        <taxon>Halocaridina</taxon>
    </lineage>
</organism>
<feature type="compositionally biased region" description="Polar residues" evidence="1">
    <location>
        <begin position="265"/>
        <end position="281"/>
    </location>
</feature>
<evidence type="ECO:0000259" key="2">
    <source>
        <dbReference type="Pfam" id="PF13837"/>
    </source>
</evidence>
<dbReference type="Gene3D" id="1.10.10.60">
    <property type="entry name" value="Homeodomain-like"/>
    <property type="match status" value="2"/>
</dbReference>
<name>A0AAN8ZW75_HALRR</name>
<dbReference type="EMBL" id="JAXCGZ010022876">
    <property type="protein sequence ID" value="KAK7021833.1"/>
    <property type="molecule type" value="Genomic_DNA"/>
</dbReference>
<keyword evidence="4" id="KW-1185">Reference proteome</keyword>